<protein>
    <submittedName>
        <fullName evidence="2">Transposase IS66</fullName>
    </submittedName>
</protein>
<dbReference type="InterPro" id="IPR004291">
    <property type="entry name" value="Transposase_IS66_central"/>
</dbReference>
<dbReference type="AlphaFoldDB" id="T0Y5N4"/>
<reference evidence="2" key="1">
    <citation type="submission" date="2013-08" db="EMBL/GenBank/DDBJ databases">
        <authorList>
            <person name="Mendez C."/>
            <person name="Richter M."/>
            <person name="Ferrer M."/>
            <person name="Sanchez J."/>
        </authorList>
    </citation>
    <scope>NUCLEOTIDE SEQUENCE</scope>
</reference>
<feature type="domain" description="Transposase IS66 central" evidence="1">
    <location>
        <begin position="64"/>
        <end position="346"/>
    </location>
</feature>
<comment type="caution">
    <text evidence="2">The sequence shown here is derived from an EMBL/GenBank/DDBJ whole genome shotgun (WGS) entry which is preliminary data.</text>
</comment>
<dbReference type="PANTHER" id="PTHR33678:SF1">
    <property type="entry name" value="BLL1576 PROTEIN"/>
    <property type="match status" value="1"/>
</dbReference>
<reference evidence="2" key="2">
    <citation type="journal article" date="2014" name="ISME J.">
        <title>Microbial stratification in low pH oxic and suboxic macroscopic growths along an acid mine drainage.</title>
        <authorList>
            <person name="Mendez-Garcia C."/>
            <person name="Mesa V."/>
            <person name="Sprenger R.R."/>
            <person name="Richter M."/>
            <person name="Diez M.S."/>
            <person name="Solano J."/>
            <person name="Bargiela R."/>
            <person name="Golyshina O.V."/>
            <person name="Manteca A."/>
            <person name="Ramos J.L."/>
            <person name="Gallego J.R."/>
            <person name="Llorente I."/>
            <person name="Martins Dos Santos V.A."/>
            <person name="Jensen O.N."/>
            <person name="Pelaez A.I."/>
            <person name="Sanchez J."/>
            <person name="Ferrer M."/>
        </authorList>
    </citation>
    <scope>NUCLEOTIDE SEQUENCE</scope>
</reference>
<sequence>MLSLANCPDCATRLGAPCDSSSHPLTDLPEGLLEIYDVTVNRYKCSGCGRRVHATVPEGYRGEFGPRLKTFVATLRAQGMSVEKIAELLMTVYRLEVSVASLLAMEEGVAESLDGTYLELREEMTDAARTPHAQGDETSMPVNGVTEWVWVGTSPSATVYRIQEGRGGDEAAAMWAGFQGTLTHDGLDSYNSVTGAVHQMDLVHVNRWLQKVEASHGIETRGLLSGRGPKFRRAGRPPKEFLSFAAGIRGRLAAEVRWAEGHPKAPVSVRARRYAKAVRSMDRFLNRPWRDEDVVRIVGELGQRLDRLYTFVRIPGVSWNSNEAEREVRIPVVIRKMNGGRRTERGTWVLERILTVWRTYWKRELRFWD</sequence>
<name>T0Y5N4_9ZZZZ</name>
<evidence type="ECO:0000313" key="2">
    <source>
        <dbReference type="EMBL" id="EQD27212.1"/>
    </source>
</evidence>
<feature type="non-terminal residue" evidence="2">
    <location>
        <position position="369"/>
    </location>
</feature>
<accession>T0Y5N4</accession>
<dbReference type="EMBL" id="AUZZ01011140">
    <property type="protein sequence ID" value="EQD27212.1"/>
    <property type="molecule type" value="Genomic_DNA"/>
</dbReference>
<dbReference type="PANTHER" id="PTHR33678">
    <property type="entry name" value="BLL1576 PROTEIN"/>
    <property type="match status" value="1"/>
</dbReference>
<evidence type="ECO:0000259" key="1">
    <source>
        <dbReference type="Pfam" id="PF03050"/>
    </source>
</evidence>
<dbReference type="InterPro" id="IPR052344">
    <property type="entry name" value="Transposase-related"/>
</dbReference>
<organism evidence="2">
    <name type="scientific">mine drainage metagenome</name>
    <dbReference type="NCBI Taxonomy" id="410659"/>
    <lineage>
        <taxon>unclassified sequences</taxon>
        <taxon>metagenomes</taxon>
        <taxon>ecological metagenomes</taxon>
    </lineage>
</organism>
<gene>
    <name evidence="2" type="ORF">B2A_15310</name>
</gene>
<dbReference type="Pfam" id="PF03050">
    <property type="entry name" value="DDE_Tnp_IS66"/>
    <property type="match status" value="1"/>
</dbReference>
<proteinExistence type="predicted"/>